<keyword evidence="5 14" id="KW-0846">Cobalamin</keyword>
<evidence type="ECO:0000313" key="17">
    <source>
        <dbReference type="Proteomes" id="UP000198440"/>
    </source>
</evidence>
<evidence type="ECO:0000256" key="13">
    <source>
        <dbReference type="ARBA" id="ARBA00047754"/>
    </source>
</evidence>
<dbReference type="RefSeq" id="WP_089277295.1">
    <property type="nucleotide sequence ID" value="NZ_FZON01000011.1"/>
</dbReference>
<dbReference type="Pfam" id="PF12637">
    <property type="entry name" value="TSCPD"/>
    <property type="match status" value="1"/>
</dbReference>
<protein>
    <recommendedName>
        <fullName evidence="4 14">Vitamin B12-dependent ribonucleotide reductase</fullName>
        <ecNumber evidence="3 14">1.17.4.1</ecNumber>
    </recommendedName>
</protein>
<keyword evidence="8 14" id="KW-0560">Oxidoreductase</keyword>
<sequence length="833" mass="91308">MTRFAAPIAHQIWDMKYRLKQADGTPIDLSVEDTWRRIARSLASVEADPALWEDRFYTALEDFKYLPAGRITAGAGTNRSVTLFNCFVMGTIPDNMGGIFEMLKEAAVTMQQGGGIGYDFSTIRPKGAPVAGVAADASGPLSFMDVWDSMCRTIMSAGSRRGAMMATMRCDHPDIEDFIGAKSDSARLRMFNLSVLVTDAFMAAVKADGPWELQFDGVVYHTLPARDLWNKIMRGTYDYAEPGVIFIDRINKANNLNYCETISATNPCGEQPLPPYGACLLGSINMARLVNDPFTGDAHLDETALDDLVATAVRMMDNVVDASKFPLEAQRQEAMNKRRIGLGVTGLADALLMVRLRYGSEEAARQTERWLKRIARAAYLASVQLAKEKGAFPLFEAEGYLASDTMMAMDEDVREAVRAHGIRNALVTSIAPTGTISLYAGNVSSGIEPVFAYSYTRKVLQKDGSRTEEEIADYAVTLYREMHGADAELPEYFVNAQTLAPLEHVRMQAAAQKWVDSSISKTINCPENISFEDFKDVYLEAFETGCKGCTTYRPNAVTGSVLSVSAETPEATFGDFGKALKWHMETSGKKASEVAAEAKVSLDVLKKLMSRKGSSTSAENAIAISAAFGKELSEFMKVPSSPEVVSKTEAEPLQPHGDVVYMSEPLDRPQALEGNTYKLKWPDSEHAIYLTINDIIVSGHRRPFEVFINSKNMEHFAWTVALTRMISAVFRRGGDVSFVVEELKAVFDPRGGAWVQGKYIPSILAAIGGVIERHMISTGFLEGEGMGLKSDPQAQVVNLDQPRGPACPNCGQYDLRMVEGCMTCGSCGHSKCQ</sequence>
<dbReference type="Pfam" id="PF02867">
    <property type="entry name" value="Ribonuc_red_lgC"/>
    <property type="match status" value="1"/>
</dbReference>
<evidence type="ECO:0000256" key="4">
    <source>
        <dbReference type="ARBA" id="ARBA00014409"/>
    </source>
</evidence>
<gene>
    <name evidence="16" type="ORF">SAMN04488078_10115</name>
</gene>
<evidence type="ECO:0000256" key="14">
    <source>
        <dbReference type="RuleBase" id="RU364064"/>
    </source>
</evidence>
<evidence type="ECO:0000256" key="7">
    <source>
        <dbReference type="ARBA" id="ARBA00022741"/>
    </source>
</evidence>
<dbReference type="PANTHER" id="PTHR43371">
    <property type="entry name" value="VITAMIN B12-DEPENDENT RIBONUCLEOTIDE REDUCTASE"/>
    <property type="match status" value="1"/>
</dbReference>
<evidence type="ECO:0000256" key="2">
    <source>
        <dbReference type="ARBA" id="ARBA00007405"/>
    </source>
</evidence>
<dbReference type="InterPro" id="IPR013509">
    <property type="entry name" value="RNR_lsu_N"/>
</dbReference>
<comment type="similarity">
    <text evidence="2 14">Belongs to the ribonucleoside diphosphate reductase class-2 family.</text>
</comment>
<evidence type="ECO:0000256" key="11">
    <source>
        <dbReference type="ARBA" id="ARBA00023285"/>
    </source>
</evidence>
<organism evidence="16 17">
    <name type="scientific">Antarctobacter heliothermus</name>
    <dbReference type="NCBI Taxonomy" id="74033"/>
    <lineage>
        <taxon>Bacteria</taxon>
        <taxon>Pseudomonadati</taxon>
        <taxon>Pseudomonadota</taxon>
        <taxon>Alphaproteobacteria</taxon>
        <taxon>Rhodobacterales</taxon>
        <taxon>Roseobacteraceae</taxon>
        <taxon>Antarctobacter</taxon>
    </lineage>
</organism>
<dbReference type="PRINTS" id="PR01183">
    <property type="entry name" value="RIBORDTASEM1"/>
</dbReference>
<dbReference type="PANTHER" id="PTHR43371:SF1">
    <property type="entry name" value="RIBONUCLEOSIDE-DIPHOSPHATE REDUCTASE"/>
    <property type="match status" value="1"/>
</dbReference>
<evidence type="ECO:0000259" key="15">
    <source>
        <dbReference type="SMART" id="SM00530"/>
    </source>
</evidence>
<dbReference type="InterPro" id="IPR001387">
    <property type="entry name" value="Cro/C1-type_HTH"/>
</dbReference>
<comment type="cofactor">
    <cofactor evidence="1 14">
        <name>adenosylcob(III)alamin</name>
        <dbReference type="ChEBI" id="CHEBI:18408"/>
    </cofactor>
</comment>
<dbReference type="Proteomes" id="UP000198440">
    <property type="component" value="Unassembled WGS sequence"/>
</dbReference>
<evidence type="ECO:0000256" key="9">
    <source>
        <dbReference type="ARBA" id="ARBA00023116"/>
    </source>
</evidence>
<reference evidence="16 17" key="1">
    <citation type="submission" date="2017-06" db="EMBL/GenBank/DDBJ databases">
        <authorList>
            <person name="Kim H.J."/>
            <person name="Triplett B.A."/>
        </authorList>
    </citation>
    <scope>NUCLEOTIDE SEQUENCE [LARGE SCALE GENOMIC DNA]</scope>
    <source>
        <strain evidence="16 17">DSM 11445</strain>
    </source>
</reference>
<comment type="function">
    <text evidence="12 14">Catalyzes the reduction of ribonucleotides to deoxyribonucleotides. May function to provide a pool of deoxyribonucleotide precursors for DNA repair during oxygen limitation and/or for immediate growth after restoration of oxygen.</text>
</comment>
<evidence type="ECO:0000256" key="12">
    <source>
        <dbReference type="ARBA" id="ARBA00025437"/>
    </source>
</evidence>
<feature type="domain" description="HTH cro/C1-type" evidence="15">
    <location>
        <begin position="579"/>
        <end position="635"/>
    </location>
</feature>
<dbReference type="SMART" id="SM00530">
    <property type="entry name" value="HTH_XRE"/>
    <property type="match status" value="1"/>
</dbReference>
<dbReference type="Gene3D" id="3.20.70.20">
    <property type="match status" value="1"/>
</dbReference>
<dbReference type="InterPro" id="IPR050862">
    <property type="entry name" value="RdRp_reductase_class-2"/>
</dbReference>
<keyword evidence="7 14" id="KW-0547">Nucleotide-binding</keyword>
<evidence type="ECO:0000256" key="3">
    <source>
        <dbReference type="ARBA" id="ARBA00012274"/>
    </source>
</evidence>
<comment type="catalytic activity">
    <reaction evidence="13 14">
        <text>a 2'-deoxyribonucleoside 5'-diphosphate + [thioredoxin]-disulfide + H2O = a ribonucleoside 5'-diphosphate + [thioredoxin]-dithiol</text>
        <dbReference type="Rhea" id="RHEA:23252"/>
        <dbReference type="Rhea" id="RHEA-COMP:10698"/>
        <dbReference type="Rhea" id="RHEA-COMP:10700"/>
        <dbReference type="ChEBI" id="CHEBI:15377"/>
        <dbReference type="ChEBI" id="CHEBI:29950"/>
        <dbReference type="ChEBI" id="CHEBI:50058"/>
        <dbReference type="ChEBI" id="CHEBI:57930"/>
        <dbReference type="ChEBI" id="CHEBI:73316"/>
        <dbReference type="EC" id="1.17.4.1"/>
    </reaction>
</comment>
<dbReference type="Pfam" id="PF00317">
    <property type="entry name" value="Ribonuc_red_lgN"/>
    <property type="match status" value="1"/>
</dbReference>
<keyword evidence="10" id="KW-1015">Disulfide bond</keyword>
<evidence type="ECO:0000313" key="16">
    <source>
        <dbReference type="EMBL" id="SNS32317.1"/>
    </source>
</evidence>
<dbReference type="AlphaFoldDB" id="A0A239DIV0"/>
<evidence type="ECO:0000256" key="10">
    <source>
        <dbReference type="ARBA" id="ARBA00023157"/>
    </source>
</evidence>
<name>A0A239DIV0_9RHOB</name>
<dbReference type="SUPFAM" id="SSF51998">
    <property type="entry name" value="PFL-like glycyl radical enzymes"/>
    <property type="match status" value="1"/>
</dbReference>
<dbReference type="GO" id="GO:0004748">
    <property type="term" value="F:ribonucleoside-diphosphate reductase activity, thioredoxin disulfide as acceptor"/>
    <property type="evidence" value="ECO:0007669"/>
    <property type="project" value="UniProtKB-EC"/>
</dbReference>
<dbReference type="GO" id="GO:0031419">
    <property type="term" value="F:cobalamin binding"/>
    <property type="evidence" value="ECO:0007669"/>
    <property type="project" value="UniProtKB-KW"/>
</dbReference>
<dbReference type="NCBIfam" id="TIGR02504">
    <property type="entry name" value="NrdJ_Z"/>
    <property type="match status" value="1"/>
</dbReference>
<dbReference type="InterPro" id="IPR000788">
    <property type="entry name" value="RNR_lg_C"/>
</dbReference>
<dbReference type="CDD" id="cd02888">
    <property type="entry name" value="RNR_II_dimer"/>
    <property type="match status" value="1"/>
</dbReference>
<dbReference type="InterPro" id="IPR013344">
    <property type="entry name" value="RNR_NrdJ/NrdZ"/>
</dbReference>
<proteinExistence type="inferred from homology"/>
<dbReference type="GO" id="GO:0009263">
    <property type="term" value="P:deoxyribonucleotide biosynthetic process"/>
    <property type="evidence" value="ECO:0007669"/>
    <property type="project" value="UniProtKB-KW"/>
</dbReference>
<accession>A0A239DIV0</accession>
<keyword evidence="11 14" id="KW-0170">Cobalt</keyword>
<dbReference type="EMBL" id="FZON01000011">
    <property type="protein sequence ID" value="SNS32317.1"/>
    <property type="molecule type" value="Genomic_DNA"/>
</dbReference>
<dbReference type="GO" id="GO:0005524">
    <property type="term" value="F:ATP binding"/>
    <property type="evidence" value="ECO:0007669"/>
    <property type="project" value="InterPro"/>
</dbReference>
<evidence type="ECO:0000256" key="1">
    <source>
        <dbReference type="ARBA" id="ARBA00001922"/>
    </source>
</evidence>
<dbReference type="GO" id="GO:0071897">
    <property type="term" value="P:DNA biosynthetic process"/>
    <property type="evidence" value="ECO:0007669"/>
    <property type="project" value="UniProtKB-KW"/>
</dbReference>
<dbReference type="InterPro" id="IPR024434">
    <property type="entry name" value="TSCPD_dom"/>
</dbReference>
<dbReference type="EC" id="1.17.4.1" evidence="3 14"/>
<evidence type="ECO:0000256" key="6">
    <source>
        <dbReference type="ARBA" id="ARBA00022634"/>
    </source>
</evidence>
<evidence type="ECO:0000256" key="8">
    <source>
        <dbReference type="ARBA" id="ARBA00023002"/>
    </source>
</evidence>
<dbReference type="OrthoDB" id="9762933at2"/>
<keyword evidence="6 14" id="KW-0237">DNA synthesis</keyword>
<evidence type="ECO:0000256" key="5">
    <source>
        <dbReference type="ARBA" id="ARBA00022628"/>
    </source>
</evidence>
<keyword evidence="9" id="KW-0215">Deoxyribonucleotide synthesis</keyword>